<name>A0A4Y4C0T1_9CORY</name>
<dbReference type="Gene3D" id="1.10.10.10">
    <property type="entry name" value="Winged helix-like DNA-binding domain superfamily/Winged helix DNA-binding domain"/>
    <property type="match status" value="1"/>
</dbReference>
<evidence type="ECO:0000313" key="2">
    <source>
        <dbReference type="EMBL" id="GEC86318.1"/>
    </source>
</evidence>
<proteinExistence type="predicted"/>
<evidence type="ECO:0000313" key="3">
    <source>
        <dbReference type="Proteomes" id="UP000319986"/>
    </source>
</evidence>
<feature type="domain" description="HTH lysR-type" evidence="1">
    <location>
        <begin position="1"/>
        <end position="34"/>
    </location>
</feature>
<organism evidence="2 3">
    <name type="scientific">Corynebacterium variabile</name>
    <dbReference type="NCBI Taxonomy" id="1727"/>
    <lineage>
        <taxon>Bacteria</taxon>
        <taxon>Bacillati</taxon>
        <taxon>Actinomycetota</taxon>
        <taxon>Actinomycetes</taxon>
        <taxon>Mycobacteriales</taxon>
        <taxon>Corynebacteriaceae</taxon>
        <taxon>Corynebacterium</taxon>
    </lineage>
</organism>
<reference evidence="2 3" key="1">
    <citation type="submission" date="2019-06" db="EMBL/GenBank/DDBJ databases">
        <title>Whole genome shotgun sequence of Corynebacterium variabile NBRC 15286.</title>
        <authorList>
            <person name="Hosoyama A."/>
            <person name="Uohara A."/>
            <person name="Ohji S."/>
            <person name="Ichikawa N."/>
        </authorList>
    </citation>
    <scope>NUCLEOTIDE SEQUENCE [LARGE SCALE GENOMIC DNA]</scope>
    <source>
        <strain evidence="2 3">NBRC 15286</strain>
    </source>
</reference>
<dbReference type="SUPFAM" id="SSF46785">
    <property type="entry name" value="Winged helix' DNA-binding domain"/>
    <property type="match status" value="1"/>
</dbReference>
<accession>A0A4Y4C0T1</accession>
<protein>
    <recommendedName>
        <fullName evidence="1">HTH lysR-type domain-containing protein</fullName>
    </recommendedName>
</protein>
<dbReference type="InterPro" id="IPR036388">
    <property type="entry name" value="WH-like_DNA-bd_sf"/>
</dbReference>
<sequence>MGRSQSTVSTSIANLEIALDTELFDRSSRFPVLTAEDETLLQEAKALYDRGHAYERLGDSLFQGQPTNITLAVGIPTVSSPLYSPGSPTSSPSST</sequence>
<dbReference type="PROSITE" id="PS50931">
    <property type="entry name" value="HTH_LYSR"/>
    <property type="match status" value="1"/>
</dbReference>
<gene>
    <name evidence="2" type="ORF">CVA01_16320</name>
</gene>
<comment type="caution">
    <text evidence="2">The sequence shown here is derived from an EMBL/GenBank/DDBJ whole genome shotgun (WGS) entry which is preliminary data.</text>
</comment>
<dbReference type="GO" id="GO:0003700">
    <property type="term" value="F:DNA-binding transcription factor activity"/>
    <property type="evidence" value="ECO:0007669"/>
    <property type="project" value="InterPro"/>
</dbReference>
<dbReference type="EMBL" id="BJNT01000012">
    <property type="protein sequence ID" value="GEC86318.1"/>
    <property type="molecule type" value="Genomic_DNA"/>
</dbReference>
<dbReference type="Proteomes" id="UP000319986">
    <property type="component" value="Unassembled WGS sequence"/>
</dbReference>
<dbReference type="InterPro" id="IPR000847">
    <property type="entry name" value="LysR_HTH_N"/>
</dbReference>
<evidence type="ECO:0000259" key="1">
    <source>
        <dbReference type="PROSITE" id="PS50931"/>
    </source>
</evidence>
<dbReference type="InterPro" id="IPR036390">
    <property type="entry name" value="WH_DNA-bd_sf"/>
</dbReference>
<dbReference type="AlphaFoldDB" id="A0A4Y4C0T1"/>
<dbReference type="Pfam" id="PF00126">
    <property type="entry name" value="HTH_1"/>
    <property type="match status" value="1"/>
</dbReference>